<evidence type="ECO:0000256" key="1">
    <source>
        <dbReference type="SAM" id="Coils"/>
    </source>
</evidence>
<evidence type="ECO:0000259" key="2">
    <source>
        <dbReference type="SMART" id="SM00503"/>
    </source>
</evidence>
<keyword evidence="4" id="KW-1185">Reference proteome</keyword>
<dbReference type="OrthoDB" id="10255013at2759"/>
<dbReference type="EMBL" id="OC961049">
    <property type="protein sequence ID" value="CAD7665446.1"/>
    <property type="molecule type" value="Genomic_DNA"/>
</dbReference>
<dbReference type="EMBL" id="CAJPVJ010046224">
    <property type="protein sequence ID" value="CAG2182582.1"/>
    <property type="molecule type" value="Genomic_DNA"/>
</dbReference>
<evidence type="ECO:0000313" key="3">
    <source>
        <dbReference type="EMBL" id="CAD7665446.1"/>
    </source>
</evidence>
<reference evidence="3" key="1">
    <citation type="submission" date="2020-11" db="EMBL/GenBank/DDBJ databases">
        <authorList>
            <person name="Tran Van P."/>
        </authorList>
    </citation>
    <scope>NUCLEOTIDE SEQUENCE</scope>
</reference>
<feature type="non-terminal residue" evidence="3">
    <location>
        <position position="1"/>
    </location>
</feature>
<gene>
    <name evidence="3" type="ORF">ONB1V03_LOCUS22003</name>
</gene>
<dbReference type="GO" id="GO:0016192">
    <property type="term" value="P:vesicle-mediated transport"/>
    <property type="evidence" value="ECO:0007669"/>
    <property type="project" value="InterPro"/>
</dbReference>
<dbReference type="GO" id="GO:0016020">
    <property type="term" value="C:membrane"/>
    <property type="evidence" value="ECO:0007669"/>
    <property type="project" value="InterPro"/>
</dbReference>
<protein>
    <recommendedName>
        <fullName evidence="2">Syntaxin N-terminal domain-containing protein</fullName>
    </recommendedName>
</protein>
<name>A0A7R9MTD5_9ACAR</name>
<proteinExistence type="predicted"/>
<organism evidence="3">
    <name type="scientific">Oppiella nova</name>
    <dbReference type="NCBI Taxonomy" id="334625"/>
    <lineage>
        <taxon>Eukaryota</taxon>
        <taxon>Metazoa</taxon>
        <taxon>Ecdysozoa</taxon>
        <taxon>Arthropoda</taxon>
        <taxon>Chelicerata</taxon>
        <taxon>Arachnida</taxon>
        <taxon>Acari</taxon>
        <taxon>Acariformes</taxon>
        <taxon>Sarcoptiformes</taxon>
        <taxon>Oribatida</taxon>
        <taxon>Brachypylina</taxon>
        <taxon>Oppioidea</taxon>
        <taxon>Oppiidae</taxon>
        <taxon>Oppiella</taxon>
    </lineage>
</organism>
<sequence>MTKDRLAALKAAQADDDDVAVGVDERGGYMEEFFQEVEQIRENIEKMQTNVEEVKKIHSAILSAPQTDDKVKQQLEDLMADIKRTANRVRGKLKVMEQNIEQLEQTSMMSA</sequence>
<feature type="coiled-coil region" evidence="1">
    <location>
        <begin position="30"/>
        <end position="106"/>
    </location>
</feature>
<feature type="domain" description="Syntaxin N-terminal" evidence="2">
    <location>
        <begin position="25"/>
        <end position="110"/>
    </location>
</feature>
<dbReference type="Gene3D" id="1.20.58.70">
    <property type="match status" value="1"/>
</dbReference>
<dbReference type="Proteomes" id="UP000728032">
    <property type="component" value="Unassembled WGS sequence"/>
</dbReference>
<dbReference type="InterPro" id="IPR006011">
    <property type="entry name" value="Syntaxin_N"/>
</dbReference>
<keyword evidence="1" id="KW-0175">Coiled coil</keyword>
<dbReference type="SUPFAM" id="SSF47661">
    <property type="entry name" value="t-snare proteins"/>
    <property type="match status" value="1"/>
</dbReference>
<dbReference type="InterPro" id="IPR010989">
    <property type="entry name" value="SNARE"/>
</dbReference>
<dbReference type="SMART" id="SM00503">
    <property type="entry name" value="SynN"/>
    <property type="match status" value="1"/>
</dbReference>
<accession>A0A7R9MTD5</accession>
<dbReference type="Pfam" id="PF00804">
    <property type="entry name" value="Syntaxin"/>
    <property type="match status" value="1"/>
</dbReference>
<evidence type="ECO:0000313" key="4">
    <source>
        <dbReference type="Proteomes" id="UP000728032"/>
    </source>
</evidence>
<dbReference type="AlphaFoldDB" id="A0A7R9MTD5"/>